<gene>
    <name evidence="1" type="ORF">DPMN_184462</name>
</gene>
<accession>A0A9D4DIU0</accession>
<comment type="caution">
    <text evidence="1">The sequence shown here is derived from an EMBL/GenBank/DDBJ whole genome shotgun (WGS) entry which is preliminary data.</text>
</comment>
<reference evidence="1" key="1">
    <citation type="journal article" date="2019" name="bioRxiv">
        <title>The Genome of the Zebra Mussel, Dreissena polymorpha: A Resource for Invasive Species Research.</title>
        <authorList>
            <person name="McCartney M.A."/>
            <person name="Auch B."/>
            <person name="Kono T."/>
            <person name="Mallez S."/>
            <person name="Zhang Y."/>
            <person name="Obille A."/>
            <person name="Becker A."/>
            <person name="Abrahante J.E."/>
            <person name="Garbe J."/>
            <person name="Badalamenti J.P."/>
            <person name="Herman A."/>
            <person name="Mangelson H."/>
            <person name="Liachko I."/>
            <person name="Sullivan S."/>
            <person name="Sone E.D."/>
            <person name="Koren S."/>
            <person name="Silverstein K.A.T."/>
            <person name="Beckman K.B."/>
            <person name="Gohl D.M."/>
        </authorList>
    </citation>
    <scope>NUCLEOTIDE SEQUENCE</scope>
    <source>
        <strain evidence="1">Duluth1</strain>
        <tissue evidence="1">Whole animal</tissue>
    </source>
</reference>
<protein>
    <submittedName>
        <fullName evidence="1">Uncharacterized protein</fullName>
    </submittedName>
</protein>
<dbReference type="AlphaFoldDB" id="A0A9D4DIU0"/>
<dbReference type="EMBL" id="JAIWYP010000010">
    <property type="protein sequence ID" value="KAH3749946.1"/>
    <property type="molecule type" value="Genomic_DNA"/>
</dbReference>
<organism evidence="1 2">
    <name type="scientific">Dreissena polymorpha</name>
    <name type="common">Zebra mussel</name>
    <name type="synonym">Mytilus polymorpha</name>
    <dbReference type="NCBI Taxonomy" id="45954"/>
    <lineage>
        <taxon>Eukaryota</taxon>
        <taxon>Metazoa</taxon>
        <taxon>Spiralia</taxon>
        <taxon>Lophotrochozoa</taxon>
        <taxon>Mollusca</taxon>
        <taxon>Bivalvia</taxon>
        <taxon>Autobranchia</taxon>
        <taxon>Heteroconchia</taxon>
        <taxon>Euheterodonta</taxon>
        <taxon>Imparidentia</taxon>
        <taxon>Neoheterodontei</taxon>
        <taxon>Myida</taxon>
        <taxon>Dreissenoidea</taxon>
        <taxon>Dreissenidae</taxon>
        <taxon>Dreissena</taxon>
    </lineage>
</organism>
<sequence>MLEMKYQQIKKEIDTVRQKINTELDRLERATMQEVGTLISSFTINITEERDKCDSIQESMQYLSKAVNEVCNKSSKLLFIALEKCQQQIKDSQLLLKESKVTHEYGIEFAPSDEIEKYLCKLAGLGSVGRQNNVISLQKKSEYSVKMSTEVNPCSTYAICEHPTGETLILDFQHNKVKLLDKKYQCLSICEVPSYSYDMCLISPNEVVVTTNEKSSDGDLNCLQMITVRNGRLEKGRELQLPHWCVGIAHHKGDLYVTSGRALYQYTLTGTLVQKLYEDITGSDTGSGHIFFNYSNYNANV</sequence>
<proteinExistence type="predicted"/>
<reference evidence="1" key="2">
    <citation type="submission" date="2020-11" db="EMBL/GenBank/DDBJ databases">
        <authorList>
            <person name="McCartney M.A."/>
            <person name="Auch B."/>
            <person name="Kono T."/>
            <person name="Mallez S."/>
            <person name="Becker A."/>
            <person name="Gohl D.M."/>
            <person name="Silverstein K.A.T."/>
            <person name="Koren S."/>
            <person name="Bechman K.B."/>
            <person name="Herman A."/>
            <person name="Abrahante J.E."/>
            <person name="Garbe J."/>
        </authorList>
    </citation>
    <scope>NUCLEOTIDE SEQUENCE</scope>
    <source>
        <strain evidence="1">Duluth1</strain>
        <tissue evidence="1">Whole animal</tissue>
    </source>
</reference>
<keyword evidence="2" id="KW-1185">Reference proteome</keyword>
<evidence type="ECO:0000313" key="1">
    <source>
        <dbReference type="EMBL" id="KAH3749946.1"/>
    </source>
</evidence>
<name>A0A9D4DIU0_DREPO</name>
<evidence type="ECO:0000313" key="2">
    <source>
        <dbReference type="Proteomes" id="UP000828390"/>
    </source>
</evidence>
<dbReference type="Proteomes" id="UP000828390">
    <property type="component" value="Unassembled WGS sequence"/>
</dbReference>